<feature type="region of interest" description="Disordered" evidence="1">
    <location>
        <begin position="484"/>
        <end position="510"/>
    </location>
</feature>
<dbReference type="SMART" id="SM00454">
    <property type="entry name" value="SAM"/>
    <property type="match status" value="1"/>
</dbReference>
<feature type="compositionally biased region" description="Low complexity" evidence="1">
    <location>
        <begin position="212"/>
        <end position="241"/>
    </location>
</feature>
<dbReference type="PROSITE" id="PS50105">
    <property type="entry name" value="SAM_DOMAIN"/>
    <property type="match status" value="1"/>
</dbReference>
<proteinExistence type="predicted"/>
<dbReference type="SUPFAM" id="SSF47769">
    <property type="entry name" value="SAM/Pointed domain"/>
    <property type="match status" value="1"/>
</dbReference>
<feature type="compositionally biased region" description="Low complexity" evidence="1">
    <location>
        <begin position="340"/>
        <end position="402"/>
    </location>
</feature>
<organism evidence="4 5">
    <name type="scientific">Candida maltosa (strain Xu316)</name>
    <name type="common">Yeast</name>
    <dbReference type="NCBI Taxonomy" id="1245528"/>
    <lineage>
        <taxon>Eukaryota</taxon>
        <taxon>Fungi</taxon>
        <taxon>Dikarya</taxon>
        <taxon>Ascomycota</taxon>
        <taxon>Saccharomycotina</taxon>
        <taxon>Pichiomycetes</taxon>
        <taxon>Debaryomycetaceae</taxon>
        <taxon>Candida/Lodderomyces clade</taxon>
        <taxon>Candida</taxon>
    </lineage>
</organism>
<feature type="compositionally biased region" description="Polar residues" evidence="1">
    <location>
        <begin position="282"/>
        <end position="300"/>
    </location>
</feature>
<name>M3K6G2_CANMX</name>
<feature type="region of interest" description="Disordered" evidence="1">
    <location>
        <begin position="275"/>
        <end position="411"/>
    </location>
</feature>
<dbReference type="Pfam" id="PF00788">
    <property type="entry name" value="RA"/>
    <property type="match status" value="1"/>
</dbReference>
<gene>
    <name evidence="4" type="ORF">G210_4536</name>
</gene>
<dbReference type="Gene3D" id="3.10.20.90">
    <property type="entry name" value="Phosphatidylinositol 3-kinase Catalytic Subunit, Chain A, domain 1"/>
    <property type="match status" value="1"/>
</dbReference>
<dbReference type="SUPFAM" id="SSF54236">
    <property type="entry name" value="Ubiquitin-like"/>
    <property type="match status" value="1"/>
</dbReference>
<dbReference type="InterPro" id="IPR001660">
    <property type="entry name" value="SAM"/>
</dbReference>
<evidence type="ECO:0008006" key="6">
    <source>
        <dbReference type="Google" id="ProtNLM"/>
    </source>
</evidence>
<feature type="compositionally biased region" description="Polar residues" evidence="1">
    <location>
        <begin position="484"/>
        <end position="495"/>
    </location>
</feature>
<comment type="caution">
    <text evidence="4">The sequence shown here is derived from an EMBL/GenBank/DDBJ whole genome shotgun (WGS) entry which is preliminary data.</text>
</comment>
<dbReference type="CDD" id="cd01786">
    <property type="entry name" value="RA_STE50"/>
    <property type="match status" value="1"/>
</dbReference>
<protein>
    <recommendedName>
        <fullName evidence="6">Ste50p</fullName>
    </recommendedName>
</protein>
<feature type="compositionally biased region" description="Basic and acidic residues" evidence="1">
    <location>
        <begin position="199"/>
        <end position="210"/>
    </location>
</feature>
<dbReference type="PROSITE" id="PS50200">
    <property type="entry name" value="RA"/>
    <property type="match status" value="1"/>
</dbReference>
<evidence type="ECO:0000256" key="1">
    <source>
        <dbReference type="SAM" id="MobiDB-lite"/>
    </source>
</evidence>
<dbReference type="eggNOG" id="ENOG502RXZB">
    <property type="taxonomic scope" value="Eukaryota"/>
</dbReference>
<dbReference type="Pfam" id="PF07647">
    <property type="entry name" value="SAM_2"/>
    <property type="match status" value="1"/>
</dbReference>
<dbReference type="InterPro" id="IPR013761">
    <property type="entry name" value="SAM/pointed_sf"/>
</dbReference>
<reference evidence="4 5" key="1">
    <citation type="submission" date="2013-02" db="EMBL/GenBank/DDBJ databases">
        <title>Genome sequence of Candida maltosa Xu316, a potential industrial strain for xylitol and ethanol production.</title>
        <authorList>
            <person name="Yu J."/>
            <person name="Wang Q."/>
            <person name="Geng X."/>
            <person name="Bao W."/>
            <person name="He P."/>
            <person name="Cai J."/>
        </authorList>
    </citation>
    <scope>NUCLEOTIDE SEQUENCE [LARGE SCALE GENOMIC DNA]</scope>
    <source>
        <strain evidence="5">Xu316</strain>
    </source>
</reference>
<accession>M3K6G2</accession>
<dbReference type="InterPro" id="IPR000159">
    <property type="entry name" value="RA_dom"/>
</dbReference>
<dbReference type="InterPro" id="IPR029071">
    <property type="entry name" value="Ubiquitin-like_domsf"/>
</dbReference>
<dbReference type="Gene3D" id="1.10.150.50">
    <property type="entry name" value="Transcription Factor, Ets-1"/>
    <property type="match status" value="1"/>
</dbReference>
<dbReference type="EMBL" id="AOGT01000278">
    <property type="protein sequence ID" value="EMG50414.1"/>
    <property type="molecule type" value="Genomic_DNA"/>
</dbReference>
<dbReference type="OMA" id="DWTAEEC"/>
<dbReference type="STRING" id="1245528.M3K6G2"/>
<dbReference type="HOGENOM" id="CLU_021546_0_0_1"/>
<evidence type="ECO:0000259" key="3">
    <source>
        <dbReference type="PROSITE" id="PS50200"/>
    </source>
</evidence>
<dbReference type="SMART" id="SM00314">
    <property type="entry name" value="RA"/>
    <property type="match status" value="1"/>
</dbReference>
<feature type="domain" description="SAM" evidence="2">
    <location>
        <begin position="13"/>
        <end position="79"/>
    </location>
</feature>
<keyword evidence="5" id="KW-1185">Reference proteome</keyword>
<evidence type="ECO:0000313" key="4">
    <source>
        <dbReference type="EMBL" id="EMG50414.1"/>
    </source>
</evidence>
<dbReference type="OrthoDB" id="445896at2759"/>
<dbReference type="AlphaFoldDB" id="M3K6G2"/>
<sequence>MASPISNDSFLQWDAAQVSTYINSILPNDQRRIGNVFLDNNVDGSLLPFITTEHLKEIGIISLQTRLVIKKGISDLISGHFHKNPPKSMNDPEYKLNHININSNYVSMETLNLSTILLQDMMNKLNVELQEQKSIIAASSPLSPTHDEMRRLNDNFTKLKTDLIPIIRLLKDSKPLPTPTLDPGPAGNLESPSYFSSHHTYDYDSSDKHLSRSGSGNANGTNGNGNSNSRSSTSMPSPASNRFSSGSILSMGTGKIISQSIPKYSENKMANDFKLQKVSVPRSGSNKSIESNDRQSTPSTLRPRLVENTSASSMHTVGSPIMNQTPHSNGMPNGHSNGYAPQVVATPPQQQSQYQYQQAMHSQQSQQQQQHQQQQQQQQSQSQLQSQQQSSQPQPQQQTHQHNPGSEPLKQLRASTDDSCLKILQQAMKRHHIPRDDWSRYVLVICYGDKERILKLAEKPVVIFKELQELGKHPAIMLRQLADATTTEPDKQSQIYDDARIGTEIPGGTL</sequence>
<dbReference type="Proteomes" id="UP000011777">
    <property type="component" value="Unassembled WGS sequence"/>
</dbReference>
<dbReference type="GO" id="GO:0007165">
    <property type="term" value="P:signal transduction"/>
    <property type="evidence" value="ECO:0007669"/>
    <property type="project" value="InterPro"/>
</dbReference>
<evidence type="ECO:0000259" key="2">
    <source>
        <dbReference type="PROSITE" id="PS50105"/>
    </source>
</evidence>
<feature type="compositionally biased region" description="Polar residues" evidence="1">
    <location>
        <begin position="307"/>
        <end position="336"/>
    </location>
</feature>
<feature type="domain" description="Ras-associating" evidence="3">
    <location>
        <begin position="410"/>
        <end position="483"/>
    </location>
</feature>
<feature type="region of interest" description="Disordered" evidence="1">
    <location>
        <begin position="174"/>
        <end position="249"/>
    </location>
</feature>
<evidence type="ECO:0000313" key="5">
    <source>
        <dbReference type="Proteomes" id="UP000011777"/>
    </source>
</evidence>